<evidence type="ECO:0000313" key="2">
    <source>
        <dbReference type="EMBL" id="GAT98741.1"/>
    </source>
</evidence>
<gene>
    <name evidence="2" type="ORF">CL6EHI_080860</name>
</gene>
<organism evidence="2 3">
    <name type="scientific">Entamoeba histolytica</name>
    <dbReference type="NCBI Taxonomy" id="5759"/>
    <lineage>
        <taxon>Eukaryota</taxon>
        <taxon>Amoebozoa</taxon>
        <taxon>Evosea</taxon>
        <taxon>Archamoebae</taxon>
        <taxon>Mastigamoebida</taxon>
        <taxon>Entamoebidae</taxon>
        <taxon>Entamoeba</taxon>
    </lineage>
</organism>
<evidence type="ECO:0000313" key="3">
    <source>
        <dbReference type="Proteomes" id="UP000078387"/>
    </source>
</evidence>
<dbReference type="VEuPathDB" id="AmoebaDB:EHI_080860"/>
<dbReference type="Proteomes" id="UP000078387">
    <property type="component" value="Unassembled WGS sequence"/>
</dbReference>
<dbReference type="AlphaFoldDB" id="A0A5K1UTC9"/>
<reference evidence="2 3" key="1">
    <citation type="submission" date="2016-05" db="EMBL/GenBank/DDBJ databases">
        <title>First whole genome sequencing of Entamoeba histolytica HM1:IMSS-clone-6.</title>
        <authorList>
            <person name="Mukherjee Avik.K."/>
            <person name="Izumyama S."/>
            <person name="Nakada-Tsukui K."/>
            <person name="Nozaki T."/>
        </authorList>
    </citation>
    <scope>NUCLEOTIDE SEQUENCE [LARGE SCALE GENOMIC DNA]</scope>
    <source>
        <strain evidence="2 3">HM1:IMSS clone 6</strain>
    </source>
</reference>
<feature type="region of interest" description="Disordered" evidence="1">
    <location>
        <begin position="136"/>
        <end position="155"/>
    </location>
</feature>
<protein>
    <submittedName>
        <fullName evidence="2">Uncharacterized protein</fullName>
    </submittedName>
</protein>
<dbReference type="VEuPathDB" id="AmoebaDB:EHI7A_123640"/>
<dbReference type="VEuPathDB" id="AmoebaDB:EHI8A_014480"/>
<comment type="caution">
    <text evidence="2">The sequence shown here is derived from an EMBL/GenBank/DDBJ whole genome shotgun (WGS) entry which is preliminary data.</text>
</comment>
<proteinExistence type="predicted"/>
<accession>A0A5K1UTC9</accession>
<dbReference type="VEuPathDB" id="AmoebaDB:KM1_026310"/>
<dbReference type="OMA" id="WMKEATE"/>
<name>A0A5K1UTC9_ENTHI</name>
<dbReference type="EMBL" id="BDEQ01000001">
    <property type="protein sequence ID" value="GAT98741.1"/>
    <property type="molecule type" value="Genomic_DNA"/>
</dbReference>
<dbReference type="VEuPathDB" id="AmoebaDB:EHI5A_026310"/>
<evidence type="ECO:0000256" key="1">
    <source>
        <dbReference type="SAM" id="MobiDB-lite"/>
    </source>
</evidence>
<sequence>MEEISQGVGKIVELVNEGEIGENYLIEYLQECTEKEEREGVINNLRGNEAFKKKKMCLYNKCTVIKILVGWMKDATEKGESIEPIVRVIGQEFKKDNKDKLKEVAREMKKMKVKEEEEYFIEQLTNPIIGEELKKEEEKKKREEERRKKKEEKKEKKIETVDEGSIFKAPKEEDKKKKKGKKRLVYSDDDDIVDFEKKERKREVKDNKNMGDIIVSLDEIKHKKKIQEIGARKDVDLEEGDFFNEDMTIEKYHKPIPYPKGIICVEFGKESKTKNIPFQENLGSVVITKKSYFESDGQPSLDNGEYWDQIISRISRAEENQYQNIFSDQSEHEPRYENDTIHNEIEDIEQIGNHQSQIFYEFNDFEDFKWILTETNENTNNVIKRKKDEIYNPTTFSRIGYQNYI</sequence>